<dbReference type="PANTHER" id="PTHR12736:SF21">
    <property type="entry name" value="LANC-LIKE PROTEIN 2"/>
    <property type="match status" value="1"/>
</dbReference>
<evidence type="ECO:0000256" key="2">
    <source>
        <dbReference type="PIRSR" id="PIRSR607822-1"/>
    </source>
</evidence>
<comment type="caution">
    <text evidence="3">The sequence shown here is derived from an EMBL/GenBank/DDBJ whole genome shotgun (WGS) entry which is preliminary data.</text>
</comment>
<dbReference type="GO" id="GO:0031179">
    <property type="term" value="P:peptide modification"/>
    <property type="evidence" value="ECO:0007669"/>
    <property type="project" value="InterPro"/>
</dbReference>
<dbReference type="InterPro" id="IPR012341">
    <property type="entry name" value="6hp_glycosidase-like_sf"/>
</dbReference>
<dbReference type="GO" id="GO:0005975">
    <property type="term" value="P:carbohydrate metabolic process"/>
    <property type="evidence" value="ECO:0007669"/>
    <property type="project" value="InterPro"/>
</dbReference>
<evidence type="ECO:0008006" key="5">
    <source>
        <dbReference type="Google" id="ProtNLM"/>
    </source>
</evidence>
<dbReference type="CDD" id="cd04794">
    <property type="entry name" value="euk_LANCL"/>
    <property type="match status" value="1"/>
</dbReference>
<protein>
    <recommendedName>
        <fullName evidence="5">LanC-like protein 2</fullName>
    </recommendedName>
</protein>
<dbReference type="GO" id="GO:0046872">
    <property type="term" value="F:metal ion binding"/>
    <property type="evidence" value="ECO:0007669"/>
    <property type="project" value="UniProtKB-KW"/>
</dbReference>
<reference evidence="3 4" key="1">
    <citation type="submission" date="2024-03" db="EMBL/GenBank/DDBJ databases">
        <title>The genome assembly and annotation of the cricket Gryllus longicercus Weissman &amp; Gray.</title>
        <authorList>
            <person name="Szrajer S."/>
            <person name="Gray D."/>
            <person name="Ylla G."/>
        </authorList>
    </citation>
    <scope>NUCLEOTIDE SEQUENCE [LARGE SCALE GENOMIC DNA]</scope>
    <source>
        <strain evidence="3">DAG 2021-001</strain>
        <tissue evidence="3">Whole body minus gut</tissue>
    </source>
</reference>
<dbReference type="EMBL" id="JAZDUA010000983">
    <property type="protein sequence ID" value="KAK7788645.1"/>
    <property type="molecule type" value="Genomic_DNA"/>
</dbReference>
<dbReference type="SUPFAM" id="SSF158745">
    <property type="entry name" value="LanC-like"/>
    <property type="match status" value="1"/>
</dbReference>
<dbReference type="SMART" id="SM01260">
    <property type="entry name" value="LANC_like"/>
    <property type="match status" value="1"/>
</dbReference>
<sequence length="400" mass="45214">MEGKYYENPFCDYAPNKEKTVKEDGELHGEFVENIKSVSVTLFQKLNSSLGEMGKDDYSVYTGTSGIAFLYFLMAMKLKKPEYYKKSLKILENTFPRLKNRRVSFLTGDSGPLALGSVMYDRLGMPEESLRCAHRVKEILPTIVSLNSDLPDEILYGRAGYLYSLLFMNKYVGAGTIENSVIKEVVTAILASGKNRAIREKRKVPLMYMWHEKYYLGAAHGISGILFLLLQAREYISQSDLQNAVRPTIDFVQDLCFPSGNFPSSLGNSNDRLVQWCHGAPGMVDLFTLAYHVFRDDRYMQTAIHCGNVVWNNGILTKSYGICHGVAGNAYTFLTLYKSTKNPLHLHRACKFAEWCTSYGKYQSRVPDRPLSLFEGLAGVVYFLTDIQDPEHALFPAYGL</sequence>
<keyword evidence="2" id="KW-0862">Zinc</keyword>
<dbReference type="InterPro" id="IPR020464">
    <property type="entry name" value="LanC-like_prot_euk"/>
</dbReference>
<accession>A0AAN9YTE2</accession>
<dbReference type="InterPro" id="IPR007822">
    <property type="entry name" value="LANC-like"/>
</dbReference>
<name>A0AAN9YTE2_9ORTH</name>
<feature type="binding site" evidence="2">
    <location>
        <position position="324"/>
    </location>
    <ligand>
        <name>Zn(2+)</name>
        <dbReference type="ChEBI" id="CHEBI:29105"/>
    </ligand>
</feature>
<evidence type="ECO:0000256" key="1">
    <source>
        <dbReference type="ARBA" id="ARBA00007179"/>
    </source>
</evidence>
<comment type="similarity">
    <text evidence="1">Belongs to the LanC-like protein family.</text>
</comment>
<dbReference type="PRINTS" id="PR01950">
    <property type="entry name" value="LANCSUPER"/>
</dbReference>
<dbReference type="AlphaFoldDB" id="A0AAN9YTE2"/>
<dbReference type="Proteomes" id="UP001378592">
    <property type="component" value="Unassembled WGS sequence"/>
</dbReference>
<dbReference type="PANTHER" id="PTHR12736">
    <property type="entry name" value="LANC-LIKE PROTEIN"/>
    <property type="match status" value="1"/>
</dbReference>
<dbReference type="GO" id="GO:0005886">
    <property type="term" value="C:plasma membrane"/>
    <property type="evidence" value="ECO:0007669"/>
    <property type="project" value="TreeGrafter"/>
</dbReference>
<keyword evidence="4" id="KW-1185">Reference proteome</keyword>
<evidence type="ECO:0000313" key="4">
    <source>
        <dbReference type="Proteomes" id="UP001378592"/>
    </source>
</evidence>
<gene>
    <name evidence="3" type="ORF">R5R35_013075</name>
</gene>
<dbReference type="Pfam" id="PF05147">
    <property type="entry name" value="LANC_like"/>
    <property type="match status" value="1"/>
</dbReference>
<proteinExistence type="inferred from homology"/>
<evidence type="ECO:0000313" key="3">
    <source>
        <dbReference type="EMBL" id="KAK7788645.1"/>
    </source>
</evidence>
<dbReference type="PRINTS" id="PR01951">
    <property type="entry name" value="LANCEUKARYTE"/>
</dbReference>
<keyword evidence="2" id="KW-0479">Metal-binding</keyword>
<dbReference type="Gene3D" id="1.50.10.10">
    <property type="match status" value="1"/>
</dbReference>
<organism evidence="3 4">
    <name type="scientific">Gryllus longicercus</name>
    <dbReference type="NCBI Taxonomy" id="2509291"/>
    <lineage>
        <taxon>Eukaryota</taxon>
        <taxon>Metazoa</taxon>
        <taxon>Ecdysozoa</taxon>
        <taxon>Arthropoda</taxon>
        <taxon>Hexapoda</taxon>
        <taxon>Insecta</taxon>
        <taxon>Pterygota</taxon>
        <taxon>Neoptera</taxon>
        <taxon>Polyneoptera</taxon>
        <taxon>Orthoptera</taxon>
        <taxon>Ensifera</taxon>
        <taxon>Gryllidea</taxon>
        <taxon>Grylloidea</taxon>
        <taxon>Gryllidae</taxon>
        <taxon>Gryllinae</taxon>
        <taxon>Gryllus</taxon>
    </lineage>
</organism>
<feature type="binding site" evidence="2">
    <location>
        <position position="277"/>
    </location>
    <ligand>
        <name>Zn(2+)</name>
        <dbReference type="ChEBI" id="CHEBI:29105"/>
    </ligand>
</feature>
<feature type="binding site" evidence="2">
    <location>
        <position position="323"/>
    </location>
    <ligand>
        <name>Zn(2+)</name>
        <dbReference type="ChEBI" id="CHEBI:29105"/>
    </ligand>
</feature>